<evidence type="ECO:0000259" key="4">
    <source>
        <dbReference type="PROSITE" id="PS01124"/>
    </source>
</evidence>
<dbReference type="EMBL" id="CP127247">
    <property type="protein sequence ID" value="WIY23373.1"/>
    <property type="molecule type" value="Genomic_DNA"/>
</dbReference>
<keyword evidence="1" id="KW-0805">Transcription regulation</keyword>
<reference evidence="5 6" key="1">
    <citation type="submission" date="2023-06" db="EMBL/GenBank/DDBJ databases">
        <title>Parasedimentitalea psychrophila sp. nov., a psychrophilic bacterium isolated from deep-sea sediment.</title>
        <authorList>
            <person name="Li A."/>
        </authorList>
    </citation>
    <scope>NUCLEOTIDE SEQUENCE [LARGE SCALE GENOMIC DNA]</scope>
    <source>
        <strain evidence="5 6">QS115</strain>
    </source>
</reference>
<proteinExistence type="predicted"/>
<dbReference type="KEGG" id="ppso:QPJ95_11925"/>
<dbReference type="PANTHER" id="PTHR47894:SF1">
    <property type="entry name" value="HTH-TYPE TRANSCRIPTIONAL REGULATOR VQSM"/>
    <property type="match status" value="1"/>
</dbReference>
<name>A0A9Y2P4X2_9RHOB</name>
<dbReference type="Pfam" id="PF12625">
    <property type="entry name" value="Arabinose_bd"/>
    <property type="match status" value="1"/>
</dbReference>
<evidence type="ECO:0000256" key="3">
    <source>
        <dbReference type="ARBA" id="ARBA00023163"/>
    </source>
</evidence>
<keyword evidence="3" id="KW-0804">Transcription</keyword>
<dbReference type="PANTHER" id="PTHR47894">
    <property type="entry name" value="HTH-TYPE TRANSCRIPTIONAL REGULATOR GADX"/>
    <property type="match status" value="1"/>
</dbReference>
<dbReference type="GO" id="GO:0000976">
    <property type="term" value="F:transcription cis-regulatory region binding"/>
    <property type="evidence" value="ECO:0007669"/>
    <property type="project" value="TreeGrafter"/>
</dbReference>
<dbReference type="InterPro" id="IPR009057">
    <property type="entry name" value="Homeodomain-like_sf"/>
</dbReference>
<dbReference type="Pfam" id="PF12833">
    <property type="entry name" value="HTH_18"/>
    <property type="match status" value="1"/>
</dbReference>
<dbReference type="Proteomes" id="UP001238334">
    <property type="component" value="Chromosome"/>
</dbReference>
<dbReference type="InterPro" id="IPR018062">
    <property type="entry name" value="HTH_AraC-typ_CS"/>
</dbReference>
<sequence>MPPPFISTRTMVGLKGGLQQVTSPQATLSALSTEDLPAFALDTTRAYIPQLAQLRFFERSASDIGVDNLGFVLAADADVRRYGLFGDYVTSAQTFHDALCLTRDMMVYHSSHDRMSLRRKGDILQLTYHSALRHAPGYYHFATIAASSMLSIAEPFFKRCYLRQIAFNFPRPRQTAPYETLFGCPVIFDQPEFSILFDIEAAQQTLCKNPTRRVTAGDVMRDAMGPAPSDLVGSVEAILRANISAAIGFDQVASQLDRSQRSLRRRLDESGTNFRDLARKVRIDYARELLIEGELDVTEISQHVGYSDPSHFGRAFRRLTGLSPSEMRGFGVSSKLAGNG</sequence>
<dbReference type="InterPro" id="IPR020449">
    <property type="entry name" value="Tscrpt_reg_AraC-type_HTH"/>
</dbReference>
<keyword evidence="2" id="KW-0238">DNA-binding</keyword>
<evidence type="ECO:0000256" key="1">
    <source>
        <dbReference type="ARBA" id="ARBA00023015"/>
    </source>
</evidence>
<dbReference type="InterPro" id="IPR018060">
    <property type="entry name" value="HTH_AraC"/>
</dbReference>
<dbReference type="SMART" id="SM00342">
    <property type="entry name" value="HTH_ARAC"/>
    <property type="match status" value="1"/>
</dbReference>
<dbReference type="AlphaFoldDB" id="A0A9Y2P4X2"/>
<dbReference type="Gene3D" id="1.10.10.60">
    <property type="entry name" value="Homeodomain-like"/>
    <property type="match status" value="1"/>
</dbReference>
<accession>A0A9Y2P4X2</accession>
<dbReference type="PROSITE" id="PS01124">
    <property type="entry name" value="HTH_ARAC_FAMILY_2"/>
    <property type="match status" value="1"/>
</dbReference>
<dbReference type="PRINTS" id="PR00032">
    <property type="entry name" value="HTHARAC"/>
</dbReference>
<dbReference type="SUPFAM" id="SSF46689">
    <property type="entry name" value="Homeodomain-like"/>
    <property type="match status" value="1"/>
</dbReference>
<evidence type="ECO:0000256" key="2">
    <source>
        <dbReference type="ARBA" id="ARBA00023125"/>
    </source>
</evidence>
<keyword evidence="6" id="KW-1185">Reference proteome</keyword>
<feature type="domain" description="HTH araC/xylS-type" evidence="4">
    <location>
        <begin position="233"/>
        <end position="330"/>
    </location>
</feature>
<protein>
    <submittedName>
        <fullName evidence="5">AraC family transcriptional regulator ligand-binding domain-containing protein</fullName>
    </submittedName>
</protein>
<dbReference type="GO" id="GO:0005829">
    <property type="term" value="C:cytosol"/>
    <property type="evidence" value="ECO:0007669"/>
    <property type="project" value="TreeGrafter"/>
</dbReference>
<dbReference type="RefSeq" id="WP_270918022.1">
    <property type="nucleotide sequence ID" value="NZ_CP127247.1"/>
</dbReference>
<evidence type="ECO:0000313" key="5">
    <source>
        <dbReference type="EMBL" id="WIY23373.1"/>
    </source>
</evidence>
<evidence type="ECO:0000313" key="6">
    <source>
        <dbReference type="Proteomes" id="UP001238334"/>
    </source>
</evidence>
<dbReference type="PROSITE" id="PS00041">
    <property type="entry name" value="HTH_ARAC_FAMILY_1"/>
    <property type="match status" value="1"/>
</dbReference>
<organism evidence="5 6">
    <name type="scientific">Parasedimentitalea psychrophila</name>
    <dbReference type="NCBI Taxonomy" id="2997337"/>
    <lineage>
        <taxon>Bacteria</taxon>
        <taxon>Pseudomonadati</taxon>
        <taxon>Pseudomonadota</taxon>
        <taxon>Alphaproteobacteria</taxon>
        <taxon>Rhodobacterales</taxon>
        <taxon>Paracoccaceae</taxon>
        <taxon>Parasedimentitalea</taxon>
    </lineage>
</organism>
<gene>
    <name evidence="5" type="ORF">QPJ95_11925</name>
</gene>
<dbReference type="GO" id="GO:0003700">
    <property type="term" value="F:DNA-binding transcription factor activity"/>
    <property type="evidence" value="ECO:0007669"/>
    <property type="project" value="InterPro"/>
</dbReference>
<dbReference type="InterPro" id="IPR032687">
    <property type="entry name" value="AraC-type_N"/>
</dbReference>